<dbReference type="AlphaFoldDB" id="A0A2K8UEB2"/>
<dbReference type="CDD" id="cd02440">
    <property type="entry name" value="AdoMet_MTases"/>
    <property type="match status" value="1"/>
</dbReference>
<sequence>MEIPDRAYIQLKHWNDQAFAEFTKTDAIYFTRELIVSGVELGKDLRILEIGFGNGAFAGWCRHSGFDYTGTEINPDLLACARKQGFEVVDGSESLSTLECRQHFDLIIAFDVLEHLAIDDIYVLLQRSRCLLKKKGLFVARVPSGDSPFSGFYQFGDVTHRSLLGSQAVAQLAAISGFDVVQARAPVLPLKGVGLLRYMRRSMMLLARSVVSQFIRTVFHDNQKSVITANMTIVLSVR</sequence>
<dbReference type="InterPro" id="IPR029063">
    <property type="entry name" value="SAM-dependent_MTases_sf"/>
</dbReference>
<dbReference type="Gene3D" id="3.40.50.150">
    <property type="entry name" value="Vaccinia Virus protein VP39"/>
    <property type="match status" value="1"/>
</dbReference>
<accession>A0A2K8UEB2</accession>
<dbReference type="PANTHER" id="PTHR43861">
    <property type="entry name" value="TRANS-ACONITATE 2-METHYLTRANSFERASE-RELATED"/>
    <property type="match status" value="1"/>
</dbReference>
<evidence type="ECO:0008006" key="3">
    <source>
        <dbReference type="Google" id="ProtNLM"/>
    </source>
</evidence>
<dbReference type="SUPFAM" id="SSF53335">
    <property type="entry name" value="S-adenosyl-L-methionine-dependent methyltransferases"/>
    <property type="match status" value="1"/>
</dbReference>
<dbReference type="OrthoDB" id="9810247at2"/>
<name>A0A2K8UEB2_9GAMM</name>
<dbReference type="RefSeq" id="WP_100921540.1">
    <property type="nucleotide sequence ID" value="NZ_CP020370.1"/>
</dbReference>
<keyword evidence="2" id="KW-1185">Reference proteome</keyword>
<reference evidence="1 2" key="1">
    <citation type="submission" date="2017-03" db="EMBL/GenBank/DDBJ databases">
        <title>Complete genome sequence of Candidatus 'Thiodictyon syntrophicum' sp. nov. strain Cad16T, a photolithoautotroph purple sulfur bacterium isolated from an alpine meromictic lake.</title>
        <authorList>
            <person name="Luedin S.M."/>
            <person name="Pothier J.F."/>
            <person name="Danza F."/>
            <person name="Storelli N."/>
            <person name="Wittwer M."/>
            <person name="Tonolla M."/>
        </authorList>
    </citation>
    <scope>NUCLEOTIDE SEQUENCE [LARGE SCALE GENOMIC DNA]</scope>
    <source>
        <strain evidence="1 2">Cad16T</strain>
    </source>
</reference>
<gene>
    <name evidence="1" type="ORF">THSYN_24915</name>
</gene>
<dbReference type="EMBL" id="CP020370">
    <property type="protein sequence ID" value="AUB83865.1"/>
    <property type="molecule type" value="Genomic_DNA"/>
</dbReference>
<evidence type="ECO:0000313" key="2">
    <source>
        <dbReference type="Proteomes" id="UP000232638"/>
    </source>
</evidence>
<protein>
    <recommendedName>
        <fullName evidence="3">Methyltransferase type 11</fullName>
    </recommendedName>
</protein>
<organism evidence="1 2">
    <name type="scientific">Candidatus Thiodictyon syntrophicum</name>
    <dbReference type="NCBI Taxonomy" id="1166950"/>
    <lineage>
        <taxon>Bacteria</taxon>
        <taxon>Pseudomonadati</taxon>
        <taxon>Pseudomonadota</taxon>
        <taxon>Gammaproteobacteria</taxon>
        <taxon>Chromatiales</taxon>
        <taxon>Chromatiaceae</taxon>
        <taxon>Thiodictyon</taxon>
    </lineage>
</organism>
<proteinExistence type="predicted"/>
<dbReference type="Proteomes" id="UP000232638">
    <property type="component" value="Chromosome"/>
</dbReference>
<evidence type="ECO:0000313" key="1">
    <source>
        <dbReference type="EMBL" id="AUB83865.1"/>
    </source>
</evidence>
<dbReference type="Pfam" id="PF13489">
    <property type="entry name" value="Methyltransf_23"/>
    <property type="match status" value="1"/>
</dbReference>
<dbReference type="KEGG" id="tsy:THSYN_24915"/>